<evidence type="ECO:0000259" key="1">
    <source>
        <dbReference type="Pfam" id="PF02579"/>
    </source>
</evidence>
<dbReference type="InterPro" id="IPR003731">
    <property type="entry name" value="Di-Nase_FeMo-co_biosynth"/>
</dbReference>
<dbReference type="AlphaFoldDB" id="A0A3D8P1M6"/>
<dbReference type="OrthoDB" id="9807451at2"/>
<dbReference type="CDD" id="cd00851">
    <property type="entry name" value="MTH1175"/>
    <property type="match status" value="1"/>
</dbReference>
<dbReference type="InterPro" id="IPR036105">
    <property type="entry name" value="DiNase_FeMo-co_biosyn_sf"/>
</dbReference>
<dbReference type="Gene3D" id="3.30.420.130">
    <property type="entry name" value="Dinitrogenase iron-molybdenum cofactor biosynthesis domain"/>
    <property type="match status" value="1"/>
</dbReference>
<reference evidence="2 3" key="1">
    <citation type="submission" date="2018-08" db="EMBL/GenBank/DDBJ databases">
        <title>Form III RuBisCO-mediated autotrophy in Thermodesulfobium bacteria.</title>
        <authorList>
            <person name="Toshchakov S.V."/>
            <person name="Kublanov I.V."/>
            <person name="Frolov E."/>
            <person name="Bonch-Osmolovskaya E.A."/>
            <person name="Tourova T.P."/>
            <person name="Chernych N.A."/>
            <person name="Lebedinsky A.V."/>
        </authorList>
    </citation>
    <scope>NUCLEOTIDE SEQUENCE [LARGE SCALE GENOMIC DNA]</scope>
    <source>
        <strain evidence="2 3">SR</strain>
    </source>
</reference>
<dbReference type="InterPro" id="IPR033913">
    <property type="entry name" value="MTH1175_dom"/>
</dbReference>
<accession>A0A3D8P1M6</accession>
<comment type="caution">
    <text evidence="2">The sequence shown here is derived from an EMBL/GenBank/DDBJ whole genome shotgun (WGS) entry which is preliminary data.</text>
</comment>
<dbReference type="EMBL" id="QSLN01000017">
    <property type="protein sequence ID" value="RDV81711.1"/>
    <property type="molecule type" value="Genomic_DNA"/>
</dbReference>
<name>A0A3D8P1M6_9THEO</name>
<dbReference type="PANTHER" id="PTHR42983">
    <property type="entry name" value="DINITROGENASE IRON-MOLYBDENUM COFACTOR PROTEIN-RELATED"/>
    <property type="match status" value="1"/>
</dbReference>
<evidence type="ECO:0000313" key="2">
    <source>
        <dbReference type="EMBL" id="RDV81711.1"/>
    </source>
</evidence>
<dbReference type="Pfam" id="PF02579">
    <property type="entry name" value="Nitro_FeMo-Co"/>
    <property type="match status" value="1"/>
</dbReference>
<dbReference type="RefSeq" id="WP_115793175.1">
    <property type="nucleotide sequence ID" value="NZ_QSLN01000017.1"/>
</dbReference>
<dbReference type="Proteomes" id="UP000256329">
    <property type="component" value="Unassembled WGS sequence"/>
</dbReference>
<sequence>MKIAVSAKGDTPEALVEPNFGESSHFLIYDTESGSYRAVPNRMREEPEAGIRTVEMLKEEGVEAIVTGNLGPNALQAIAAAGMECRIGAGGTVKDAVEAYLRGELSPGTYAGGGFCPSPERETLDYRQIP</sequence>
<gene>
    <name evidence="2" type="ORF">DXX99_09120</name>
</gene>
<dbReference type="PANTHER" id="PTHR42983:SF1">
    <property type="entry name" value="IRON-MOLYBDENUM PROTEIN"/>
    <property type="match status" value="1"/>
</dbReference>
<proteinExistence type="predicted"/>
<keyword evidence="3" id="KW-1185">Reference proteome</keyword>
<dbReference type="SUPFAM" id="SSF53146">
    <property type="entry name" value="Nitrogenase accessory factor-like"/>
    <property type="match status" value="1"/>
</dbReference>
<organism evidence="2 3">
    <name type="scientific">Ammonifex thiophilus</name>
    <dbReference type="NCBI Taxonomy" id="444093"/>
    <lineage>
        <taxon>Bacteria</taxon>
        <taxon>Bacillati</taxon>
        <taxon>Bacillota</taxon>
        <taxon>Clostridia</taxon>
        <taxon>Thermoanaerobacterales</taxon>
        <taxon>Thermoanaerobacteraceae</taxon>
        <taxon>Ammonifex</taxon>
    </lineage>
</organism>
<feature type="domain" description="Dinitrogenase iron-molybdenum cofactor biosynthesis" evidence="1">
    <location>
        <begin position="14"/>
        <end position="101"/>
    </location>
</feature>
<protein>
    <submittedName>
        <fullName evidence="2">Dinitrogenase iron-molybdenum cofactor biosynthesis protein</fullName>
    </submittedName>
</protein>
<evidence type="ECO:0000313" key="3">
    <source>
        <dbReference type="Proteomes" id="UP000256329"/>
    </source>
</evidence>